<dbReference type="HOGENOM" id="CLU_2121831_0_0_1"/>
<proteinExistence type="predicted"/>
<dbReference type="AlphaFoldDB" id="A0A0D0DAC1"/>
<reference evidence="2" key="2">
    <citation type="submission" date="2015-01" db="EMBL/GenBank/DDBJ databases">
        <title>Evolutionary Origins and Diversification of the Mycorrhizal Mutualists.</title>
        <authorList>
            <consortium name="DOE Joint Genome Institute"/>
            <consortium name="Mycorrhizal Genomics Consortium"/>
            <person name="Kohler A."/>
            <person name="Kuo A."/>
            <person name="Nagy L.G."/>
            <person name="Floudas D."/>
            <person name="Copeland A."/>
            <person name="Barry K.W."/>
            <person name="Cichocki N."/>
            <person name="Veneault-Fourrey C."/>
            <person name="LaButti K."/>
            <person name="Lindquist E.A."/>
            <person name="Lipzen A."/>
            <person name="Lundell T."/>
            <person name="Morin E."/>
            <person name="Murat C."/>
            <person name="Riley R."/>
            <person name="Ohm R."/>
            <person name="Sun H."/>
            <person name="Tunlid A."/>
            <person name="Henrissat B."/>
            <person name="Grigoriev I.V."/>
            <person name="Hibbett D.S."/>
            <person name="Martin F."/>
        </authorList>
    </citation>
    <scope>NUCLEOTIDE SEQUENCE [LARGE SCALE GENOMIC DNA]</scope>
    <source>
        <strain evidence="2">Ve08.2h10</strain>
    </source>
</reference>
<gene>
    <name evidence="1" type="ORF">PAXRUDRAFT_20152</name>
</gene>
<organism evidence="1 2">
    <name type="scientific">Paxillus rubicundulus Ve08.2h10</name>
    <dbReference type="NCBI Taxonomy" id="930991"/>
    <lineage>
        <taxon>Eukaryota</taxon>
        <taxon>Fungi</taxon>
        <taxon>Dikarya</taxon>
        <taxon>Basidiomycota</taxon>
        <taxon>Agaricomycotina</taxon>
        <taxon>Agaricomycetes</taxon>
        <taxon>Agaricomycetidae</taxon>
        <taxon>Boletales</taxon>
        <taxon>Paxilineae</taxon>
        <taxon>Paxillaceae</taxon>
        <taxon>Paxillus</taxon>
    </lineage>
</organism>
<evidence type="ECO:0000313" key="1">
    <source>
        <dbReference type="EMBL" id="KIK74160.1"/>
    </source>
</evidence>
<evidence type="ECO:0000313" key="2">
    <source>
        <dbReference type="Proteomes" id="UP000054538"/>
    </source>
</evidence>
<sequence length="114" mass="12308">MSGGNAATKPITTALPKLARKPGTVQYATNRQAYFVDPESNQAFLLSSEADTNIPKTQEFSGLASNVMTPSFLCTLPDNIGDEYNALIADLETACTSLNCMHLRLSIPPWPPSF</sequence>
<keyword evidence="2" id="KW-1185">Reference proteome</keyword>
<protein>
    <submittedName>
        <fullName evidence="1">Uncharacterized protein</fullName>
    </submittedName>
</protein>
<dbReference type="InParanoid" id="A0A0D0DAC1"/>
<dbReference type="EMBL" id="KN829111">
    <property type="protein sequence ID" value="KIK74160.1"/>
    <property type="molecule type" value="Genomic_DNA"/>
</dbReference>
<accession>A0A0D0DAC1</accession>
<reference evidence="1 2" key="1">
    <citation type="submission" date="2014-04" db="EMBL/GenBank/DDBJ databases">
        <authorList>
            <consortium name="DOE Joint Genome Institute"/>
            <person name="Kuo A."/>
            <person name="Kohler A."/>
            <person name="Jargeat P."/>
            <person name="Nagy L.G."/>
            <person name="Floudas D."/>
            <person name="Copeland A."/>
            <person name="Barry K.W."/>
            <person name="Cichocki N."/>
            <person name="Veneault-Fourrey C."/>
            <person name="LaButti K."/>
            <person name="Lindquist E.A."/>
            <person name="Lipzen A."/>
            <person name="Lundell T."/>
            <person name="Morin E."/>
            <person name="Murat C."/>
            <person name="Sun H."/>
            <person name="Tunlid A."/>
            <person name="Henrissat B."/>
            <person name="Grigoriev I.V."/>
            <person name="Hibbett D.S."/>
            <person name="Martin F."/>
            <person name="Nordberg H.P."/>
            <person name="Cantor M.N."/>
            <person name="Hua S.X."/>
        </authorList>
    </citation>
    <scope>NUCLEOTIDE SEQUENCE [LARGE SCALE GENOMIC DNA]</scope>
    <source>
        <strain evidence="1 2">Ve08.2h10</strain>
    </source>
</reference>
<name>A0A0D0DAC1_9AGAM</name>
<dbReference type="Proteomes" id="UP000054538">
    <property type="component" value="Unassembled WGS sequence"/>
</dbReference>
<dbReference type="OrthoDB" id="2665273at2759"/>